<evidence type="ECO:0000313" key="1">
    <source>
        <dbReference type="EMBL" id="GAH05610.1"/>
    </source>
</evidence>
<name>X1DBC1_9ZZZZ</name>
<dbReference type="EMBL" id="BART01037101">
    <property type="protein sequence ID" value="GAH05610.1"/>
    <property type="molecule type" value="Genomic_DNA"/>
</dbReference>
<sequence>ATAKKENSGLSKIAIPLCYHRNSESAGTNIDAEYI</sequence>
<protein>
    <submittedName>
        <fullName evidence="1">Uncharacterized protein</fullName>
    </submittedName>
</protein>
<accession>X1DBC1</accession>
<dbReference type="AlphaFoldDB" id="X1DBC1"/>
<feature type="non-terminal residue" evidence="1">
    <location>
        <position position="1"/>
    </location>
</feature>
<organism evidence="1">
    <name type="scientific">marine sediment metagenome</name>
    <dbReference type="NCBI Taxonomy" id="412755"/>
    <lineage>
        <taxon>unclassified sequences</taxon>
        <taxon>metagenomes</taxon>
        <taxon>ecological metagenomes</taxon>
    </lineage>
</organism>
<comment type="caution">
    <text evidence="1">The sequence shown here is derived from an EMBL/GenBank/DDBJ whole genome shotgun (WGS) entry which is preliminary data.</text>
</comment>
<gene>
    <name evidence="1" type="ORF">S01H4_62244</name>
</gene>
<proteinExistence type="predicted"/>
<reference evidence="1" key="1">
    <citation type="journal article" date="2014" name="Front. Microbiol.">
        <title>High frequency of phylogenetically diverse reductive dehalogenase-homologous genes in deep subseafloor sedimentary metagenomes.</title>
        <authorList>
            <person name="Kawai M."/>
            <person name="Futagami T."/>
            <person name="Toyoda A."/>
            <person name="Takaki Y."/>
            <person name="Nishi S."/>
            <person name="Hori S."/>
            <person name="Arai W."/>
            <person name="Tsubouchi T."/>
            <person name="Morono Y."/>
            <person name="Uchiyama I."/>
            <person name="Ito T."/>
            <person name="Fujiyama A."/>
            <person name="Inagaki F."/>
            <person name="Takami H."/>
        </authorList>
    </citation>
    <scope>NUCLEOTIDE SEQUENCE</scope>
    <source>
        <strain evidence="1">Expedition CK06-06</strain>
    </source>
</reference>